<feature type="region of interest" description="Disordered" evidence="2">
    <location>
        <begin position="1"/>
        <end position="20"/>
    </location>
</feature>
<gene>
    <name evidence="4" type="ORF">E6K76_06825</name>
</gene>
<dbReference type="Gene3D" id="1.10.443.10">
    <property type="entry name" value="Intergrase catalytic core"/>
    <property type="match status" value="1"/>
</dbReference>
<reference evidence="4 5" key="1">
    <citation type="journal article" date="2019" name="Nat. Microbiol.">
        <title>Mediterranean grassland soil C-N compound turnover is dependent on rainfall and depth, and is mediated by genomically divergent microorganisms.</title>
        <authorList>
            <person name="Diamond S."/>
            <person name="Andeer P.F."/>
            <person name="Li Z."/>
            <person name="Crits-Christoph A."/>
            <person name="Burstein D."/>
            <person name="Anantharaman K."/>
            <person name="Lane K.R."/>
            <person name="Thomas B.C."/>
            <person name="Pan C."/>
            <person name="Northen T.R."/>
            <person name="Banfield J.F."/>
        </authorList>
    </citation>
    <scope>NUCLEOTIDE SEQUENCE [LARGE SCALE GENOMIC DNA]</scope>
    <source>
        <strain evidence="4">WS_6</strain>
    </source>
</reference>
<proteinExistence type="predicted"/>
<dbReference type="InterPro" id="IPR013762">
    <property type="entry name" value="Integrase-like_cat_sf"/>
</dbReference>
<evidence type="ECO:0000259" key="3">
    <source>
        <dbReference type="Pfam" id="PF00589"/>
    </source>
</evidence>
<organism evidence="4 5">
    <name type="scientific">Eiseniibacteriota bacterium</name>
    <dbReference type="NCBI Taxonomy" id="2212470"/>
    <lineage>
        <taxon>Bacteria</taxon>
        <taxon>Candidatus Eiseniibacteriota</taxon>
    </lineage>
</organism>
<dbReference type="InterPro" id="IPR011010">
    <property type="entry name" value="DNA_brk_join_enz"/>
</dbReference>
<dbReference type="Proteomes" id="UP000316852">
    <property type="component" value="Unassembled WGS sequence"/>
</dbReference>
<comment type="caution">
    <text evidence="4">The sequence shown here is derived from an EMBL/GenBank/DDBJ whole genome shotgun (WGS) entry which is preliminary data.</text>
</comment>
<dbReference type="EMBL" id="VBOW01000029">
    <property type="protein sequence ID" value="TMQ58831.1"/>
    <property type="molecule type" value="Genomic_DNA"/>
</dbReference>
<protein>
    <recommendedName>
        <fullName evidence="3">Tyr recombinase domain-containing protein</fullName>
    </recommendedName>
</protein>
<dbReference type="SUPFAM" id="SSF56349">
    <property type="entry name" value="DNA breaking-rejoining enzymes"/>
    <property type="match status" value="1"/>
</dbReference>
<dbReference type="InterPro" id="IPR002104">
    <property type="entry name" value="Integrase_catalytic"/>
</dbReference>
<evidence type="ECO:0000256" key="1">
    <source>
        <dbReference type="ARBA" id="ARBA00023172"/>
    </source>
</evidence>
<evidence type="ECO:0000313" key="4">
    <source>
        <dbReference type="EMBL" id="TMQ58831.1"/>
    </source>
</evidence>
<accession>A0A538T5B8</accession>
<dbReference type="GO" id="GO:0015074">
    <property type="term" value="P:DNA integration"/>
    <property type="evidence" value="ECO:0007669"/>
    <property type="project" value="InterPro"/>
</dbReference>
<dbReference type="GO" id="GO:0003677">
    <property type="term" value="F:DNA binding"/>
    <property type="evidence" value="ECO:0007669"/>
    <property type="project" value="InterPro"/>
</dbReference>
<sequence length="63" mass="7094">MLHDMRRSAARNMSQEGMPQHLVMKATGHKTVEMFHRYAIVSQADLEEALGRVADKDSAPRGE</sequence>
<evidence type="ECO:0000313" key="5">
    <source>
        <dbReference type="Proteomes" id="UP000316852"/>
    </source>
</evidence>
<dbReference type="AlphaFoldDB" id="A0A538T5B8"/>
<keyword evidence="1" id="KW-0233">DNA recombination</keyword>
<dbReference type="GO" id="GO:0006310">
    <property type="term" value="P:DNA recombination"/>
    <property type="evidence" value="ECO:0007669"/>
    <property type="project" value="UniProtKB-KW"/>
</dbReference>
<evidence type="ECO:0000256" key="2">
    <source>
        <dbReference type="SAM" id="MobiDB-lite"/>
    </source>
</evidence>
<name>A0A538T5B8_UNCEI</name>
<feature type="domain" description="Tyr recombinase" evidence="3">
    <location>
        <begin position="3"/>
        <end position="42"/>
    </location>
</feature>
<dbReference type="Pfam" id="PF00589">
    <property type="entry name" value="Phage_integrase"/>
    <property type="match status" value="1"/>
</dbReference>